<evidence type="ECO:0008006" key="3">
    <source>
        <dbReference type="Google" id="ProtNLM"/>
    </source>
</evidence>
<dbReference type="RefSeq" id="WP_377566080.1">
    <property type="nucleotide sequence ID" value="NZ_JBHTJZ010000027.1"/>
</dbReference>
<evidence type="ECO:0000313" key="2">
    <source>
        <dbReference type="Proteomes" id="UP001596989"/>
    </source>
</evidence>
<protein>
    <recommendedName>
        <fullName evidence="3">DUF4145 domain-containing protein</fullName>
    </recommendedName>
</protein>
<dbReference type="Gene3D" id="1.20.120.330">
    <property type="entry name" value="Nucleotidyltransferases domain 2"/>
    <property type="match status" value="1"/>
</dbReference>
<proteinExistence type="predicted"/>
<dbReference type="EMBL" id="JBHTJZ010000027">
    <property type="protein sequence ID" value="MFD0960977.1"/>
    <property type="molecule type" value="Genomic_DNA"/>
</dbReference>
<name>A0ABW3HTW1_9BACL</name>
<sequence>MKEILTDDDLLFMELIVLCFEEELNKFLEDANGESELVIILKGHLYIENQLDNLLKKSLVYPEIILDKRMRFVDKTRLAVAMGLIPRPEIHPILRLNDIRNAFAHNLSYQLNERDIFKVNDSFSKRQKQNYQQYKDKHKEKFELIENLKLSIFTVWITILEDFLIPSDLRNKLEMYRQWMKDQKKKKNRTKLEIKD</sequence>
<reference evidence="2" key="1">
    <citation type="journal article" date="2019" name="Int. J. Syst. Evol. Microbiol.">
        <title>The Global Catalogue of Microorganisms (GCM) 10K type strain sequencing project: providing services to taxonomists for standard genome sequencing and annotation.</title>
        <authorList>
            <consortium name="The Broad Institute Genomics Platform"/>
            <consortium name="The Broad Institute Genome Sequencing Center for Infectious Disease"/>
            <person name="Wu L."/>
            <person name="Ma J."/>
        </authorList>
    </citation>
    <scope>NUCLEOTIDE SEQUENCE [LARGE SCALE GENOMIC DNA]</scope>
    <source>
        <strain evidence="2">CCUG 59129</strain>
    </source>
</reference>
<keyword evidence="2" id="KW-1185">Reference proteome</keyword>
<accession>A0ABW3HTW1</accession>
<dbReference type="SUPFAM" id="SSF158668">
    <property type="entry name" value="MtlR-like"/>
    <property type="match status" value="1"/>
</dbReference>
<gene>
    <name evidence="1" type="ORF">ACFQ2I_16425</name>
</gene>
<dbReference type="InterPro" id="IPR038026">
    <property type="entry name" value="MtlR-like_sf"/>
</dbReference>
<dbReference type="Proteomes" id="UP001596989">
    <property type="component" value="Unassembled WGS sequence"/>
</dbReference>
<organism evidence="1 2">
    <name type="scientific">Paenibacillus chungangensis</name>
    <dbReference type="NCBI Taxonomy" id="696535"/>
    <lineage>
        <taxon>Bacteria</taxon>
        <taxon>Bacillati</taxon>
        <taxon>Bacillota</taxon>
        <taxon>Bacilli</taxon>
        <taxon>Bacillales</taxon>
        <taxon>Paenibacillaceae</taxon>
        <taxon>Paenibacillus</taxon>
    </lineage>
</organism>
<evidence type="ECO:0000313" key="1">
    <source>
        <dbReference type="EMBL" id="MFD0960977.1"/>
    </source>
</evidence>
<comment type="caution">
    <text evidence="1">The sequence shown here is derived from an EMBL/GenBank/DDBJ whole genome shotgun (WGS) entry which is preliminary data.</text>
</comment>